<name>A0A645ILL5_9ZZZZ</name>
<dbReference type="AlphaFoldDB" id="A0A645ILL5"/>
<protein>
    <recommendedName>
        <fullName evidence="1">Rho termination factor-like N-terminal domain-containing protein</fullName>
    </recommendedName>
</protein>
<gene>
    <name evidence="2" type="ORF">SDC9_199811</name>
</gene>
<dbReference type="GO" id="GO:0006353">
    <property type="term" value="P:DNA-templated transcription termination"/>
    <property type="evidence" value="ECO:0007669"/>
    <property type="project" value="InterPro"/>
</dbReference>
<accession>A0A645ILL5</accession>
<comment type="caution">
    <text evidence="2">The sequence shown here is derived from an EMBL/GenBank/DDBJ whole genome shotgun (WGS) entry which is preliminary data.</text>
</comment>
<dbReference type="InterPro" id="IPR036361">
    <property type="entry name" value="SAP_dom_sf"/>
</dbReference>
<organism evidence="2">
    <name type="scientific">bioreactor metagenome</name>
    <dbReference type="NCBI Taxonomy" id="1076179"/>
    <lineage>
        <taxon>unclassified sequences</taxon>
        <taxon>metagenomes</taxon>
        <taxon>ecological metagenomes</taxon>
    </lineage>
</organism>
<dbReference type="Pfam" id="PF07498">
    <property type="entry name" value="Rho_N"/>
    <property type="match status" value="1"/>
</dbReference>
<dbReference type="SUPFAM" id="SSF68906">
    <property type="entry name" value="SAP domain"/>
    <property type="match status" value="1"/>
</dbReference>
<evidence type="ECO:0000313" key="2">
    <source>
        <dbReference type="EMBL" id="MPN52157.1"/>
    </source>
</evidence>
<evidence type="ECO:0000259" key="1">
    <source>
        <dbReference type="Pfam" id="PF07498"/>
    </source>
</evidence>
<dbReference type="Gene3D" id="1.10.720.30">
    <property type="entry name" value="SAP domain"/>
    <property type="match status" value="1"/>
</dbReference>
<reference evidence="2" key="1">
    <citation type="submission" date="2019-08" db="EMBL/GenBank/DDBJ databases">
        <authorList>
            <person name="Kucharzyk K."/>
            <person name="Murdoch R.W."/>
            <person name="Higgins S."/>
            <person name="Loffler F."/>
        </authorList>
    </citation>
    <scope>NUCLEOTIDE SEQUENCE</scope>
</reference>
<dbReference type="EMBL" id="VSSQ01117994">
    <property type="protein sequence ID" value="MPN52157.1"/>
    <property type="molecule type" value="Genomic_DNA"/>
</dbReference>
<proteinExistence type="predicted"/>
<feature type="domain" description="Rho termination factor-like N-terminal" evidence="1">
    <location>
        <begin position="46"/>
        <end position="81"/>
    </location>
</feature>
<sequence>MFRLVRLNVECVVNDEDARDILINQGYELIEDKEQKSYTDEESQNDLNKLTLEQLKALAEERGIEVPSKIKKDDLVEILEEME</sequence>
<dbReference type="InterPro" id="IPR011112">
    <property type="entry name" value="Rho-like_N"/>
</dbReference>